<protein>
    <submittedName>
        <fullName evidence="1">Uncharacterized protein</fullName>
    </submittedName>
</protein>
<dbReference type="RefSeq" id="WP_021709939.1">
    <property type="nucleotide sequence ID" value="NZ_BAOB01000304.1"/>
</dbReference>
<dbReference type="EMBL" id="BATL01000039">
    <property type="protein sequence ID" value="GAD76189.1"/>
    <property type="molecule type" value="Genomic_DNA"/>
</dbReference>
<dbReference type="AlphaFoldDB" id="U3C427"/>
<reference evidence="1 2" key="1">
    <citation type="submission" date="2013-09" db="EMBL/GenBank/DDBJ databases">
        <title>Whole genome shotgun sequence of Vibrio azureus NBRC 104587.</title>
        <authorList>
            <person name="Isaki S."/>
            <person name="Hosoyama A."/>
            <person name="Numata M."/>
            <person name="Hashimoto M."/>
            <person name="Hosoyama Y."/>
            <person name="Tsuchikane K."/>
            <person name="Noguchi M."/>
            <person name="Hirakata S."/>
            <person name="Ichikawa N."/>
            <person name="Ohji S."/>
            <person name="Yamazoe A."/>
            <person name="Fujita N."/>
        </authorList>
    </citation>
    <scope>NUCLEOTIDE SEQUENCE [LARGE SCALE GENOMIC DNA]</scope>
    <source>
        <strain evidence="1 2">NBRC 104587</strain>
    </source>
</reference>
<evidence type="ECO:0000313" key="2">
    <source>
        <dbReference type="Proteomes" id="UP000016567"/>
    </source>
</evidence>
<proteinExistence type="predicted"/>
<evidence type="ECO:0000313" key="1">
    <source>
        <dbReference type="EMBL" id="GAD76189.1"/>
    </source>
</evidence>
<dbReference type="Proteomes" id="UP000016567">
    <property type="component" value="Unassembled WGS sequence"/>
</dbReference>
<organism evidence="1 2">
    <name type="scientific">Vibrio azureus NBRC 104587</name>
    <dbReference type="NCBI Taxonomy" id="1219077"/>
    <lineage>
        <taxon>Bacteria</taxon>
        <taxon>Pseudomonadati</taxon>
        <taxon>Pseudomonadota</taxon>
        <taxon>Gammaproteobacteria</taxon>
        <taxon>Vibrionales</taxon>
        <taxon>Vibrionaceae</taxon>
        <taxon>Vibrio</taxon>
    </lineage>
</organism>
<name>U3C427_9VIBR</name>
<gene>
    <name evidence="1" type="ORF">VAZ01S_039_00140</name>
</gene>
<sequence>MLAFLKRWRQAYLEDKSNRLHAEAEAERNALCAGGISFDEAESALNHLNKSDAILDAWVEAEEQLYEDSWVNNYYEDTTRY</sequence>
<keyword evidence="2" id="KW-1185">Reference proteome</keyword>
<dbReference type="OrthoDB" id="9980088at2"/>
<comment type="caution">
    <text evidence="1">The sequence shown here is derived from an EMBL/GenBank/DDBJ whole genome shotgun (WGS) entry which is preliminary data.</text>
</comment>
<accession>U3C427</accession>